<dbReference type="CDD" id="cd19086">
    <property type="entry name" value="AKR_AKR11C1"/>
    <property type="match status" value="1"/>
</dbReference>
<dbReference type="AlphaFoldDB" id="A0A269XYC3"/>
<evidence type="ECO:0000259" key="1">
    <source>
        <dbReference type="Pfam" id="PF00248"/>
    </source>
</evidence>
<feature type="domain" description="NADP-dependent oxidoreductase" evidence="1">
    <location>
        <begin position="17"/>
        <end position="314"/>
    </location>
</feature>
<sequence>MMKFRTLGKTGYNISEVSLGTWQLGGKWGTPFNPKDARDTLEEAYDRGVNFFDTADGYQDGQSEKAVGEFVRNHSDVHYTTKIGRKEMPLDIKHFDPEHLDRYVDESLQNMGVDSLDMVLLHCPPMMNYYMPETFFELDKLKQAGKIQNYGVSVEWVEEGIKALSYDISAVEIIFNMFRLRPADLFFGLAKKNNVGILARVPLASGLLTGKFTADTKFSPEDHRTTNRNGEQFDKGETFSGVDYLTGVKAAAELKQRLGTDNLAAMALRFILMYDAVSAVIPGASNPTQIERNTTAADLPAFTDPQMQIVRDVYDQYIKNPVEYLW</sequence>
<name>A0A269XYC3_9LACO</name>
<protein>
    <submittedName>
        <fullName evidence="2">Aldo/keto reductase</fullName>
    </submittedName>
</protein>
<dbReference type="Pfam" id="PF00248">
    <property type="entry name" value="Aldo_ket_red"/>
    <property type="match status" value="1"/>
</dbReference>
<dbReference type="InterPro" id="IPR023210">
    <property type="entry name" value="NADP_OxRdtase_dom"/>
</dbReference>
<dbReference type="Gene3D" id="3.20.20.100">
    <property type="entry name" value="NADP-dependent oxidoreductase domain"/>
    <property type="match status" value="1"/>
</dbReference>
<dbReference type="Proteomes" id="UP000216802">
    <property type="component" value="Unassembled WGS sequence"/>
</dbReference>
<dbReference type="PANTHER" id="PTHR43312">
    <property type="entry name" value="D-THREO-ALDOSE 1-DEHYDROGENASE"/>
    <property type="match status" value="1"/>
</dbReference>
<dbReference type="SUPFAM" id="SSF51430">
    <property type="entry name" value="NAD(P)-linked oxidoreductase"/>
    <property type="match status" value="1"/>
</dbReference>
<proteinExistence type="predicted"/>
<dbReference type="InterPro" id="IPR036812">
    <property type="entry name" value="NAD(P)_OxRdtase_dom_sf"/>
</dbReference>
<evidence type="ECO:0000313" key="3">
    <source>
        <dbReference type="Proteomes" id="UP000216802"/>
    </source>
</evidence>
<comment type="caution">
    <text evidence="2">The sequence shown here is derived from an EMBL/GenBank/DDBJ whole genome shotgun (WGS) entry which is preliminary data.</text>
</comment>
<organism evidence="2 3">
    <name type="scientific">Lentilactobacillus parakefiri</name>
    <dbReference type="NCBI Taxonomy" id="152332"/>
    <lineage>
        <taxon>Bacteria</taxon>
        <taxon>Bacillati</taxon>
        <taxon>Bacillota</taxon>
        <taxon>Bacilli</taxon>
        <taxon>Lactobacillales</taxon>
        <taxon>Lactobacillaceae</taxon>
        <taxon>Lentilactobacillus</taxon>
    </lineage>
</organism>
<evidence type="ECO:0000313" key="2">
    <source>
        <dbReference type="EMBL" id="PAK77436.1"/>
    </source>
</evidence>
<accession>A0A269XYC3</accession>
<dbReference type="InterPro" id="IPR053135">
    <property type="entry name" value="AKR2_Oxidoreductase"/>
</dbReference>
<reference evidence="2 3" key="1">
    <citation type="submission" date="2017-04" db="EMBL/GenBank/DDBJ databases">
        <title>Kefir bacterial isolates.</title>
        <authorList>
            <person name="Kim Y."/>
            <person name="Blasche S."/>
            <person name="Patil K.R."/>
        </authorList>
    </citation>
    <scope>NUCLEOTIDE SEQUENCE [LARGE SCALE GENOMIC DNA]</scope>
    <source>
        <strain evidence="2 3">OG2</strain>
    </source>
</reference>
<dbReference type="EMBL" id="NCXI01000106">
    <property type="protein sequence ID" value="PAK77436.1"/>
    <property type="molecule type" value="Genomic_DNA"/>
</dbReference>
<gene>
    <name evidence="2" type="ORF">B8W98_10580</name>
</gene>
<dbReference type="PANTHER" id="PTHR43312:SF1">
    <property type="entry name" value="NADP-DEPENDENT OXIDOREDUCTASE DOMAIN-CONTAINING PROTEIN"/>
    <property type="match status" value="1"/>
</dbReference>